<proteinExistence type="predicted"/>
<organism evidence="1 2">
    <name type="scientific">Salegentibacter echinorum</name>
    <dbReference type="NCBI Taxonomy" id="1073325"/>
    <lineage>
        <taxon>Bacteria</taxon>
        <taxon>Pseudomonadati</taxon>
        <taxon>Bacteroidota</taxon>
        <taxon>Flavobacteriia</taxon>
        <taxon>Flavobacteriales</taxon>
        <taxon>Flavobacteriaceae</taxon>
        <taxon>Salegentibacter</taxon>
    </lineage>
</organism>
<reference evidence="2" key="1">
    <citation type="submission" date="2016-11" db="EMBL/GenBank/DDBJ databases">
        <authorList>
            <person name="Varghese N."/>
            <person name="Submissions S."/>
        </authorList>
    </citation>
    <scope>NUCLEOTIDE SEQUENCE [LARGE SCALE GENOMIC DNA]</scope>
    <source>
        <strain evidence="2">DSM 24579</strain>
    </source>
</reference>
<gene>
    <name evidence="1" type="ORF">SAMN05444483_102276</name>
</gene>
<name>A0A1M5E8W2_SALEC</name>
<dbReference type="SUPFAM" id="SSF46458">
    <property type="entry name" value="Globin-like"/>
    <property type="match status" value="1"/>
</dbReference>
<dbReference type="AlphaFoldDB" id="A0A1M5E8W2"/>
<protein>
    <submittedName>
        <fullName evidence="1">Hemoglobin</fullName>
    </submittedName>
</protein>
<dbReference type="Proteomes" id="UP000183945">
    <property type="component" value="Unassembled WGS sequence"/>
</dbReference>
<dbReference type="CDD" id="cd08916">
    <property type="entry name" value="TrHb3_P"/>
    <property type="match status" value="1"/>
</dbReference>
<dbReference type="OrthoDB" id="25954at2"/>
<dbReference type="InterPro" id="IPR012292">
    <property type="entry name" value="Globin/Proto"/>
</dbReference>
<dbReference type="GO" id="GO:0019825">
    <property type="term" value="F:oxygen binding"/>
    <property type="evidence" value="ECO:0007669"/>
    <property type="project" value="InterPro"/>
</dbReference>
<sequence length="130" mass="15758">MQKQDLQNREDVYRLVSSFYKKVRKNPEIGYFFNEVIKDWDEHLNKLTDFWESHLFGKAIYYGNPKIAHIEVDQRNNEQISSYHFGVWLNMWFETIDELYEGEKAQRAKTNARKMSSNLYLKMYEARSSK</sequence>
<dbReference type="InterPro" id="IPR009050">
    <property type="entry name" value="Globin-like_sf"/>
</dbReference>
<dbReference type="Gene3D" id="1.10.490.10">
    <property type="entry name" value="Globins"/>
    <property type="match status" value="1"/>
</dbReference>
<keyword evidence="2" id="KW-1185">Reference proteome</keyword>
<accession>A0A1M5E8W2</accession>
<evidence type="ECO:0000313" key="1">
    <source>
        <dbReference type="EMBL" id="SHF75574.1"/>
    </source>
</evidence>
<dbReference type="EMBL" id="FQVT01000002">
    <property type="protein sequence ID" value="SHF75574.1"/>
    <property type="molecule type" value="Genomic_DNA"/>
</dbReference>
<dbReference type="RefSeq" id="WP_072877378.1">
    <property type="nucleotide sequence ID" value="NZ_FQVT01000002.1"/>
</dbReference>
<evidence type="ECO:0000313" key="2">
    <source>
        <dbReference type="Proteomes" id="UP000183945"/>
    </source>
</evidence>
<dbReference type="STRING" id="1073325.SAMN05444483_102276"/>
<dbReference type="GO" id="GO:0020037">
    <property type="term" value="F:heme binding"/>
    <property type="evidence" value="ECO:0007669"/>
    <property type="project" value="InterPro"/>
</dbReference>